<protein>
    <submittedName>
        <fullName evidence="4">3-oxoacyl-[acyl-carrier-protein] synthase III C-terminal domain-containing protein</fullName>
    </submittedName>
</protein>
<proteinExistence type="predicted"/>
<name>A0ABW5RFS1_9BACL</name>
<sequence>MSRTQDIPVEDKSQHAYGIVDTACYVPAERIRLSDMQAELQISPSELHRLMDEHELDTIAVETKHNVVEMMEQAANELLTRHWKMADSIDCILYTHTFNPLAPFLYDPLARIQQRWPLSHVPVQALTQLNCASMDLLFSAARQRFERTEARSILLLAADKMYMPNSRYLQDSTVSADGAAAVLLSRQQPVNRLLASCVHAEASVYNSVRSSPERFAWFQQTFSFGLIKLLRRTAAQAQLDLSQLKWIFPANVNEGTWRRVSEGSQLPLERFYFPLLSRIGHAHNADPILNYQHALRKGVLQDGDYYATLSVGMGSTFGCSIFQHSHH</sequence>
<dbReference type="RefSeq" id="WP_379930911.1">
    <property type="nucleotide sequence ID" value="NZ_JBHUMM010000043.1"/>
</dbReference>
<evidence type="ECO:0000256" key="1">
    <source>
        <dbReference type="ARBA" id="ARBA00022679"/>
    </source>
</evidence>
<keyword evidence="5" id="KW-1185">Reference proteome</keyword>
<gene>
    <name evidence="4" type="ORF">ACFSUC_17350</name>
</gene>
<dbReference type="Gene3D" id="3.40.47.10">
    <property type="match status" value="2"/>
</dbReference>
<evidence type="ECO:0000256" key="2">
    <source>
        <dbReference type="ARBA" id="ARBA00023315"/>
    </source>
</evidence>
<feature type="domain" description="Beta-ketoacyl-[acyl-carrier-protein] synthase III C-terminal" evidence="3">
    <location>
        <begin position="235"/>
        <end position="323"/>
    </location>
</feature>
<dbReference type="Proteomes" id="UP001597497">
    <property type="component" value="Unassembled WGS sequence"/>
</dbReference>
<dbReference type="Pfam" id="PF08541">
    <property type="entry name" value="ACP_syn_III_C"/>
    <property type="match status" value="1"/>
</dbReference>
<reference evidence="5" key="1">
    <citation type="journal article" date="2019" name="Int. J. Syst. Evol. Microbiol.">
        <title>The Global Catalogue of Microorganisms (GCM) 10K type strain sequencing project: providing services to taxonomists for standard genome sequencing and annotation.</title>
        <authorList>
            <consortium name="The Broad Institute Genomics Platform"/>
            <consortium name="The Broad Institute Genome Sequencing Center for Infectious Disease"/>
            <person name="Wu L."/>
            <person name="Ma J."/>
        </authorList>
    </citation>
    <scope>NUCLEOTIDE SEQUENCE [LARGE SCALE GENOMIC DNA]</scope>
    <source>
        <strain evidence="5">KCTC 33676</strain>
    </source>
</reference>
<comment type="caution">
    <text evidence="4">The sequence shown here is derived from an EMBL/GenBank/DDBJ whole genome shotgun (WGS) entry which is preliminary data.</text>
</comment>
<evidence type="ECO:0000313" key="5">
    <source>
        <dbReference type="Proteomes" id="UP001597497"/>
    </source>
</evidence>
<accession>A0ABW5RFS1</accession>
<keyword evidence="1" id="KW-0808">Transferase</keyword>
<dbReference type="InterPro" id="IPR013747">
    <property type="entry name" value="ACP_syn_III_C"/>
</dbReference>
<evidence type="ECO:0000313" key="4">
    <source>
        <dbReference type="EMBL" id="MFD2673344.1"/>
    </source>
</evidence>
<dbReference type="SUPFAM" id="SSF53901">
    <property type="entry name" value="Thiolase-like"/>
    <property type="match status" value="1"/>
</dbReference>
<dbReference type="PANTHER" id="PTHR34069:SF2">
    <property type="entry name" value="BETA-KETOACYL-[ACYL-CARRIER-PROTEIN] SYNTHASE III"/>
    <property type="match status" value="1"/>
</dbReference>
<keyword evidence="2" id="KW-0012">Acyltransferase</keyword>
<dbReference type="InterPro" id="IPR016039">
    <property type="entry name" value="Thiolase-like"/>
</dbReference>
<dbReference type="EMBL" id="JBHUMM010000043">
    <property type="protein sequence ID" value="MFD2673344.1"/>
    <property type="molecule type" value="Genomic_DNA"/>
</dbReference>
<organism evidence="4 5">
    <name type="scientific">Marinicrinis sediminis</name>
    <dbReference type="NCBI Taxonomy" id="1652465"/>
    <lineage>
        <taxon>Bacteria</taxon>
        <taxon>Bacillati</taxon>
        <taxon>Bacillota</taxon>
        <taxon>Bacilli</taxon>
        <taxon>Bacillales</taxon>
        <taxon>Paenibacillaceae</taxon>
    </lineage>
</organism>
<dbReference type="PANTHER" id="PTHR34069">
    <property type="entry name" value="3-OXOACYL-[ACYL-CARRIER-PROTEIN] SYNTHASE 3"/>
    <property type="match status" value="1"/>
</dbReference>
<evidence type="ECO:0000259" key="3">
    <source>
        <dbReference type="Pfam" id="PF08541"/>
    </source>
</evidence>